<dbReference type="Pfam" id="PF11335">
    <property type="entry name" value="DUF3137"/>
    <property type="match status" value="1"/>
</dbReference>
<keyword evidence="1" id="KW-0812">Transmembrane</keyword>
<dbReference type="InterPro" id="IPR021484">
    <property type="entry name" value="DUF3137"/>
</dbReference>
<dbReference type="RefSeq" id="WP_013459644.1">
    <property type="nucleotide sequence ID" value="NC_014762.1"/>
</dbReference>
<reference evidence="2 3" key="1">
    <citation type="journal article" date="2012" name="Stand. Genomic Sci.">
        <title>Complete genome sequence of the sulfur compounds oxidizing chemolithoautotroph Sulfuricurvum kujiense type strain (YK-1(T)).</title>
        <authorList>
            <person name="Han C."/>
            <person name="Kotsyurbenko O."/>
            <person name="Chertkov O."/>
            <person name="Held B."/>
            <person name="Lapidus A."/>
            <person name="Nolan M."/>
            <person name="Lucas S."/>
            <person name="Hammon N."/>
            <person name="Deshpande S."/>
            <person name="Cheng J.F."/>
            <person name="Tapia R."/>
            <person name="Goodwin L.A."/>
            <person name="Pitluck S."/>
            <person name="Liolios K."/>
            <person name="Pagani I."/>
            <person name="Ivanova N."/>
            <person name="Mavromatis K."/>
            <person name="Mikhailova N."/>
            <person name="Pati A."/>
            <person name="Chen A."/>
            <person name="Palaniappan K."/>
            <person name="Land M."/>
            <person name="Hauser L."/>
            <person name="Chang Y.J."/>
            <person name="Jeffries C.D."/>
            <person name="Brambilla E.M."/>
            <person name="Rohde M."/>
            <person name="Spring S."/>
            <person name="Sikorski J."/>
            <person name="Goker M."/>
            <person name="Woyke T."/>
            <person name="Bristow J."/>
            <person name="Eisen J.A."/>
            <person name="Markowitz V."/>
            <person name="Hugenholtz P."/>
            <person name="Kyrpides N.C."/>
            <person name="Klenk H.P."/>
            <person name="Detter J.C."/>
        </authorList>
    </citation>
    <scope>NUCLEOTIDE SEQUENCE [LARGE SCALE GENOMIC DNA]</scope>
    <source>
        <strain evidence="3">ATCC BAA-921 / DSM 16994 / JCM 11577 / YK-1</strain>
    </source>
</reference>
<evidence type="ECO:0000313" key="2">
    <source>
        <dbReference type="EMBL" id="ADR33447.1"/>
    </source>
</evidence>
<dbReference type="eggNOG" id="COG0457">
    <property type="taxonomic scope" value="Bacteria"/>
</dbReference>
<name>E4U1L1_SULKY</name>
<feature type="transmembrane region" description="Helical" evidence="1">
    <location>
        <begin position="33"/>
        <end position="51"/>
    </location>
</feature>
<sequence>MKSVSELTDFYYKELYPQLSELEKTRIAILSQMKFYGVIGAVIFLVIAFWIEERFGLFSPFMIFLFVGMVALGGVIYKMLIRDYTKDFKERIISPLIQAIDPQLSYTPYLFLPRHLFERSALFNHSIDRYGGNDCVRGSVHNIPIEFSDIHAEYQTRDSKGRTQWHTLFRGLFLVAEFNKYVKSKTVVLPDLAEKTFGDLIGGWLQSINLSRDKVIQLDDPEFEKQFVVYGNDPIETRYILTHSMMQRIVDFQKKIPHPLFISFVQNHIHVAINTGKDLFEPSVFTSLLEYKQAMEYVNTLHYTIGLIEELKLSEKLWSKI</sequence>
<keyword evidence="3" id="KW-1185">Reference proteome</keyword>
<dbReference type="KEGG" id="sku:Sulku_0781"/>
<keyword evidence="1" id="KW-0472">Membrane</keyword>
<dbReference type="STRING" id="709032.Sulku_0781"/>
<evidence type="ECO:0000313" key="3">
    <source>
        <dbReference type="Proteomes" id="UP000008721"/>
    </source>
</evidence>
<proteinExistence type="predicted"/>
<keyword evidence="1" id="KW-1133">Transmembrane helix</keyword>
<dbReference type="EMBL" id="CP002355">
    <property type="protein sequence ID" value="ADR33447.1"/>
    <property type="molecule type" value="Genomic_DNA"/>
</dbReference>
<organism evidence="2 3">
    <name type="scientific">Sulfuricurvum kujiense (strain ATCC BAA-921 / DSM 16994 / JCM 11577 / YK-1)</name>
    <dbReference type="NCBI Taxonomy" id="709032"/>
    <lineage>
        <taxon>Bacteria</taxon>
        <taxon>Pseudomonadati</taxon>
        <taxon>Campylobacterota</taxon>
        <taxon>Epsilonproteobacteria</taxon>
        <taxon>Campylobacterales</taxon>
        <taxon>Sulfurimonadaceae</taxon>
        <taxon>Sulfuricurvum</taxon>
    </lineage>
</organism>
<dbReference type="HOGENOM" id="CLU_064247_0_0_7"/>
<dbReference type="OrthoDB" id="4960523at2"/>
<dbReference type="Proteomes" id="UP000008721">
    <property type="component" value="Chromosome"/>
</dbReference>
<gene>
    <name evidence="2" type="ordered locus">Sulku_0781</name>
</gene>
<protein>
    <submittedName>
        <fullName evidence="2">Galanin</fullName>
    </submittedName>
</protein>
<dbReference type="AlphaFoldDB" id="E4U1L1"/>
<evidence type="ECO:0000256" key="1">
    <source>
        <dbReference type="SAM" id="Phobius"/>
    </source>
</evidence>
<accession>E4U1L1</accession>
<feature type="transmembrane region" description="Helical" evidence="1">
    <location>
        <begin position="57"/>
        <end position="81"/>
    </location>
</feature>